<feature type="domain" description="Aminotransferase class I/classII large" evidence="10">
    <location>
        <begin position="35"/>
        <end position="401"/>
    </location>
</feature>
<dbReference type="CDD" id="cd00609">
    <property type="entry name" value="AAT_like"/>
    <property type="match status" value="1"/>
</dbReference>
<dbReference type="AlphaFoldDB" id="A0A174GG70"/>
<dbReference type="RefSeq" id="WP_022381182.1">
    <property type="nucleotide sequence ID" value="NZ_BTHH01000027.1"/>
</dbReference>
<reference evidence="11 12" key="1">
    <citation type="submission" date="2015-09" db="EMBL/GenBank/DDBJ databases">
        <authorList>
            <consortium name="Pathogen Informatics"/>
        </authorList>
    </citation>
    <scope>NUCLEOTIDE SEQUENCE [LARGE SCALE GENOMIC DNA]</scope>
    <source>
        <strain evidence="11 12">2789STDY5834863</strain>
    </source>
</reference>
<evidence type="ECO:0000256" key="1">
    <source>
        <dbReference type="ARBA" id="ARBA00001933"/>
    </source>
</evidence>
<feature type="binding site" evidence="9">
    <location>
        <position position="219"/>
    </location>
    <ligand>
        <name>pyridoxal 5'-phosphate</name>
        <dbReference type="ChEBI" id="CHEBI:597326"/>
    </ligand>
</feature>
<dbReference type="Pfam" id="PF00155">
    <property type="entry name" value="Aminotran_1_2"/>
    <property type="match status" value="1"/>
</dbReference>
<dbReference type="InterPro" id="IPR015421">
    <property type="entry name" value="PyrdxlP-dep_Trfase_major"/>
</dbReference>
<feature type="binding site" evidence="9">
    <location>
        <position position="188"/>
    </location>
    <ligand>
        <name>pyridoxal 5'-phosphate</name>
        <dbReference type="ChEBI" id="CHEBI:597326"/>
    </ligand>
</feature>
<evidence type="ECO:0000313" key="11">
    <source>
        <dbReference type="EMBL" id="CUO60941.1"/>
    </source>
</evidence>
<comment type="function">
    <text evidence="9">Involved in the synthesis of meso-diaminopimelate (m-DAP or DL-DAP), required for both lysine and peptidoglycan biosynthesis. Catalyzes the direct conversion of tetrahydrodipicolinate to LL-diaminopimelate.</text>
</comment>
<feature type="binding site" evidence="9">
    <location>
        <position position="288"/>
    </location>
    <ligand>
        <name>pyridoxal 5'-phosphate</name>
        <dbReference type="ChEBI" id="CHEBI:597326"/>
    </ligand>
</feature>
<feature type="binding site" evidence="9">
    <location>
        <position position="384"/>
    </location>
    <ligand>
        <name>substrate</name>
    </ligand>
</feature>
<feature type="binding site" evidence="9">
    <location>
        <position position="72"/>
    </location>
    <ligand>
        <name>pyridoxal 5'-phosphate</name>
        <dbReference type="ChEBI" id="CHEBI:597326"/>
    </ligand>
</feature>
<dbReference type="EMBL" id="CYZN01000031">
    <property type="protein sequence ID" value="CUO60941.1"/>
    <property type="molecule type" value="Genomic_DNA"/>
</dbReference>
<dbReference type="SUPFAM" id="SSF53383">
    <property type="entry name" value="PLP-dependent transferases"/>
    <property type="match status" value="1"/>
</dbReference>
<sequence length="404" mass="44388">MVTVNHNYLKLPGSYLFSTIGKKVKAYKEANPQANVISLGIGDVTQPLAPAIIEALHKSVDEMGDAATFHGYAPDLGYEFLRSAIAKNDYKDRGCDIEADEIFVSDGAKSDSGNIQEIFGLDNKIAVCDPVYPVYVDTNVMAGRTGEYNKERGNFDNVIYMPCTEANGFLPEFPEEVPDLIYLCFPNNPTGGAITKPQLQEWVDYANKNGSVIIYDAAYEAYISEENVPHSIYECEGARTCAIELRSFSKNAGFTGVRLGFTVVPKDLVRDGVDLHSLWARRHGTKFNGAPYIVQRAGEAVYSPEGKAQLKEQVGYYMSNAKAIYEGLASAGYSVSGGVNAPYIWLKTPDKMTSWEFFDYLLEKANIVGTPGSGFGAHGEGFFRLTAFGTHENTLEAIERIKNL</sequence>
<evidence type="ECO:0000313" key="12">
    <source>
        <dbReference type="Proteomes" id="UP000095431"/>
    </source>
</evidence>
<evidence type="ECO:0000256" key="4">
    <source>
        <dbReference type="ARBA" id="ARBA00018052"/>
    </source>
</evidence>
<accession>A0A174GG70</accession>
<dbReference type="Gene3D" id="3.90.1150.10">
    <property type="entry name" value="Aspartate Aminotransferase, domain 1"/>
    <property type="match status" value="1"/>
</dbReference>
<evidence type="ECO:0000256" key="6">
    <source>
        <dbReference type="ARBA" id="ARBA00022679"/>
    </source>
</evidence>
<dbReference type="InterPro" id="IPR015422">
    <property type="entry name" value="PyrdxlP-dep_Trfase_small"/>
</dbReference>
<feature type="modified residue" description="N6-(pyridoxal phosphate)lysine" evidence="9">
    <location>
        <position position="250"/>
    </location>
</feature>
<organism evidence="11 12">
    <name type="scientific">Blautia wexlerae</name>
    <dbReference type="NCBI Taxonomy" id="418240"/>
    <lineage>
        <taxon>Bacteria</taxon>
        <taxon>Bacillati</taxon>
        <taxon>Bacillota</taxon>
        <taxon>Clostridia</taxon>
        <taxon>Lachnospirales</taxon>
        <taxon>Lachnospiraceae</taxon>
        <taxon>Blautia</taxon>
    </lineage>
</organism>
<evidence type="ECO:0000256" key="7">
    <source>
        <dbReference type="ARBA" id="ARBA00022898"/>
    </source>
</evidence>
<dbReference type="FunFam" id="3.40.640.10:FF:000099">
    <property type="entry name" value="LL-diaminopimelate aminotransferase, chloroplastic"/>
    <property type="match status" value="1"/>
</dbReference>
<feature type="binding site" evidence="9">
    <location>
        <position position="188"/>
    </location>
    <ligand>
        <name>substrate</name>
    </ligand>
</feature>
<comment type="pathway">
    <text evidence="2 9">Amino-acid biosynthesis; L-lysine biosynthesis via DAP pathway; LL-2,6-diaminopimelate from (S)-tetrahydrodipicolinate (aminotransferase route): step 1/1.</text>
</comment>
<evidence type="ECO:0000256" key="8">
    <source>
        <dbReference type="ARBA" id="ARBA00051934"/>
    </source>
</evidence>
<dbReference type="eggNOG" id="COG0436">
    <property type="taxonomic scope" value="Bacteria"/>
</dbReference>
<feature type="binding site" evidence="9">
    <location>
        <position position="109"/>
    </location>
    <ligand>
        <name>substrate</name>
    </ligand>
</feature>
<protein>
    <recommendedName>
        <fullName evidence="4 9">LL-diaminopimelate aminotransferase</fullName>
        <shortName evidence="9">DAP-AT</shortName>
        <shortName evidence="9">DAP-aminotransferase</shortName>
        <shortName evidence="9">LL-DAP-aminotransferase</shortName>
        <ecNumber evidence="3 9">2.6.1.83</ecNumber>
    </recommendedName>
</protein>
<evidence type="ECO:0000259" key="10">
    <source>
        <dbReference type="Pfam" id="PF00155"/>
    </source>
</evidence>
<evidence type="ECO:0000256" key="2">
    <source>
        <dbReference type="ARBA" id="ARBA00004982"/>
    </source>
</evidence>
<dbReference type="PANTHER" id="PTHR43144">
    <property type="entry name" value="AMINOTRANSFERASE"/>
    <property type="match status" value="1"/>
</dbReference>
<feature type="binding site" evidence="9">
    <location>
        <position position="288"/>
    </location>
    <ligand>
        <name>substrate</name>
    </ligand>
</feature>
<dbReference type="InterPro" id="IPR004839">
    <property type="entry name" value="Aminotransferase_I/II_large"/>
</dbReference>
<name>A0A174GG70_9FIRM</name>
<feature type="binding site" evidence="9">
    <location>
        <begin position="108"/>
        <end position="109"/>
    </location>
    <ligand>
        <name>pyridoxal 5'-phosphate</name>
        <dbReference type="ChEBI" id="CHEBI:597326"/>
    </ligand>
</feature>
<dbReference type="GO" id="GO:0033362">
    <property type="term" value="P:lysine biosynthetic process via diaminopimelate, diaminopimelate-aminotransferase pathway"/>
    <property type="evidence" value="ECO:0007669"/>
    <property type="project" value="UniProtKB-UniRule"/>
</dbReference>
<keyword evidence="7 9" id="KW-0663">Pyridoxal phosphate</keyword>
<keyword evidence="5 9" id="KW-0032">Aminotransferase</keyword>
<comment type="cofactor">
    <cofactor evidence="1 9">
        <name>pyridoxal 5'-phosphate</name>
        <dbReference type="ChEBI" id="CHEBI:597326"/>
    </cofactor>
</comment>
<gene>
    <name evidence="9 11" type="primary">dapL</name>
    <name evidence="11" type="ORF">ERS852478_03332</name>
</gene>
<dbReference type="NCBIfam" id="TIGR03542">
    <property type="entry name" value="DAPAT_plant"/>
    <property type="match status" value="1"/>
</dbReference>
<dbReference type="EC" id="2.6.1.83" evidence="3 9"/>
<feature type="binding site" evidence="9">
    <location>
        <begin position="247"/>
        <end position="249"/>
    </location>
    <ligand>
        <name>pyridoxal 5'-phosphate</name>
        <dbReference type="ChEBI" id="CHEBI:597326"/>
    </ligand>
</feature>
<proteinExistence type="inferred from homology"/>
<dbReference type="HAMAP" id="MF_01642">
    <property type="entry name" value="DapL_aminotrans_1"/>
    <property type="match status" value="1"/>
</dbReference>
<evidence type="ECO:0000256" key="5">
    <source>
        <dbReference type="ARBA" id="ARBA00022576"/>
    </source>
</evidence>
<keyword evidence="6 9" id="KW-0808">Transferase</keyword>
<dbReference type="GO" id="GO:0010285">
    <property type="term" value="F:L,L-diaminopimelate aminotransferase activity"/>
    <property type="evidence" value="ECO:0007669"/>
    <property type="project" value="UniProtKB-UniRule"/>
</dbReference>
<feature type="binding site" evidence="9">
    <location>
        <position position="132"/>
    </location>
    <ligand>
        <name>pyridoxal 5'-phosphate</name>
        <dbReference type="ChEBI" id="CHEBI:597326"/>
    </ligand>
</feature>
<evidence type="ECO:0000256" key="3">
    <source>
        <dbReference type="ARBA" id="ARBA00013138"/>
    </source>
</evidence>
<dbReference type="GO" id="GO:0030170">
    <property type="term" value="F:pyridoxal phosphate binding"/>
    <property type="evidence" value="ECO:0007669"/>
    <property type="project" value="UniProtKB-UniRule"/>
</dbReference>
<evidence type="ECO:0000256" key="9">
    <source>
        <dbReference type="HAMAP-Rule" id="MF_01642"/>
    </source>
</evidence>
<dbReference type="InterPro" id="IPR015424">
    <property type="entry name" value="PyrdxlP-dep_Trfase"/>
</dbReference>
<feature type="binding site" evidence="9">
    <location>
        <position position="258"/>
    </location>
    <ligand>
        <name>pyridoxal 5'-phosphate</name>
        <dbReference type="ChEBI" id="CHEBI:597326"/>
    </ligand>
</feature>
<comment type="subunit">
    <text evidence="9">Homodimer.</text>
</comment>
<comment type="catalytic activity">
    <reaction evidence="8 9">
        <text>(2S,6S)-2,6-diaminopimelate + 2-oxoglutarate = (S)-2,3,4,5-tetrahydrodipicolinate + L-glutamate + H2O + H(+)</text>
        <dbReference type="Rhea" id="RHEA:23988"/>
        <dbReference type="ChEBI" id="CHEBI:15377"/>
        <dbReference type="ChEBI" id="CHEBI:15378"/>
        <dbReference type="ChEBI" id="CHEBI:16810"/>
        <dbReference type="ChEBI" id="CHEBI:16845"/>
        <dbReference type="ChEBI" id="CHEBI:29985"/>
        <dbReference type="ChEBI" id="CHEBI:57609"/>
        <dbReference type="EC" id="2.6.1.83"/>
    </reaction>
</comment>
<dbReference type="Proteomes" id="UP000095431">
    <property type="component" value="Unassembled WGS sequence"/>
</dbReference>
<feature type="binding site" evidence="9">
    <location>
        <position position="132"/>
    </location>
    <ligand>
        <name>substrate</name>
    </ligand>
</feature>
<feature type="binding site" evidence="9">
    <location>
        <position position="42"/>
    </location>
    <ligand>
        <name>substrate</name>
    </ligand>
</feature>
<dbReference type="InterPro" id="IPR019942">
    <property type="entry name" value="DapL/ALD1"/>
</dbReference>
<dbReference type="Gene3D" id="3.40.640.10">
    <property type="entry name" value="Type I PLP-dependent aspartate aminotransferase-like (Major domain)"/>
    <property type="match status" value="1"/>
</dbReference>
<dbReference type="UniPathway" id="UPA00034">
    <property type="reaction ID" value="UER00466"/>
</dbReference>
<comment type="similarity">
    <text evidence="9">Belongs to the class-I pyridoxal-phosphate-dependent aminotransferase family. LL-diaminopimelate aminotransferase subfamily.</text>
</comment>
<feature type="binding site" evidence="9">
    <location>
        <position position="15"/>
    </location>
    <ligand>
        <name>substrate</name>
    </ligand>
</feature>